<comment type="caution">
    <text evidence="9">The sequence shown here is derived from an EMBL/GenBank/DDBJ whole genome shotgun (WGS) entry which is preliminary data.</text>
</comment>
<evidence type="ECO:0000256" key="3">
    <source>
        <dbReference type="ARBA" id="ARBA00006958"/>
    </source>
</evidence>
<dbReference type="GO" id="GO:0046872">
    <property type="term" value="F:metal ion binding"/>
    <property type="evidence" value="ECO:0007669"/>
    <property type="project" value="UniProtKB-KW"/>
</dbReference>
<evidence type="ECO:0000313" key="10">
    <source>
        <dbReference type="Proteomes" id="UP001152888"/>
    </source>
</evidence>
<dbReference type="Pfam" id="PF13359">
    <property type="entry name" value="DDE_Tnp_4"/>
    <property type="match status" value="1"/>
</dbReference>
<dbReference type="GO" id="GO:0005634">
    <property type="term" value="C:nucleus"/>
    <property type="evidence" value="ECO:0007669"/>
    <property type="project" value="UniProtKB-SubCell"/>
</dbReference>
<dbReference type="PANTHER" id="PTHR22930">
    <property type="match status" value="1"/>
</dbReference>
<gene>
    <name evidence="9" type="ORF">ACAOBT_LOCUS6877</name>
</gene>
<evidence type="ECO:0000259" key="8">
    <source>
        <dbReference type="Pfam" id="PF13359"/>
    </source>
</evidence>
<name>A0A9P0K6N1_ACAOB</name>
<evidence type="ECO:0000256" key="1">
    <source>
        <dbReference type="ARBA" id="ARBA00001968"/>
    </source>
</evidence>
<sequence length="475" mass="54904">MYRYVMLAVHARRSHPNARLPDARRPEARGHRVYSRSKHRTGSLCRFVRVMAKNVEICVAVAYAAYCYYKFVHIISTSKIKKPWKKRRWWVKSINRNRTREHMDRQLSELLMEPGGEFENFTRMSLADFEYLLNIVSPMISKKDTSMRQAITPKIRLAITLRYLATGDSFKSLHYLFKVSSEIISRIVPEVCAALNEALKDEIKMPSTTDEWIEIEKGFRDNFPHAIGAIDGKHVVTKCPDHTGSEYYNYKRTFSIVLLAVVDSKYRFIFCDIGSQGRISDGGILRNSVLWKNICENKMNFPPPCPLPGLNVDLPYVFLGDGAFALSENLMKPYPGDHKLNTPKRIFNETLSRSRVLSENTFGILTSRFRFFKKPIELMPEKVTQLTMTCVLLHNFLMKSSSSKNIYNPSGTLDKYDNGVFIEGAWRQEVPQNCAIRCVPHIARRSPISATKIRDNFTEYFVNLRKIKYCMTSNK</sequence>
<evidence type="ECO:0000256" key="4">
    <source>
        <dbReference type="ARBA" id="ARBA00022722"/>
    </source>
</evidence>
<dbReference type="EMBL" id="CAKOFQ010006734">
    <property type="protein sequence ID" value="CAH1966498.1"/>
    <property type="molecule type" value="Genomic_DNA"/>
</dbReference>
<accession>A0A9P0K6N1</accession>
<dbReference type="GO" id="GO:0004518">
    <property type="term" value="F:nuclease activity"/>
    <property type="evidence" value="ECO:0007669"/>
    <property type="project" value="UniProtKB-KW"/>
</dbReference>
<reference evidence="9" key="1">
    <citation type="submission" date="2022-03" db="EMBL/GenBank/DDBJ databases">
        <authorList>
            <person name="Sayadi A."/>
        </authorList>
    </citation>
    <scope>NUCLEOTIDE SEQUENCE</scope>
</reference>
<keyword evidence="5" id="KW-0479">Metal-binding</keyword>
<dbReference type="PANTHER" id="PTHR22930:SF269">
    <property type="entry name" value="NUCLEASE HARBI1-LIKE PROTEIN"/>
    <property type="match status" value="1"/>
</dbReference>
<proteinExistence type="inferred from homology"/>
<dbReference type="OrthoDB" id="5984008at2759"/>
<comment type="subcellular location">
    <subcellularLocation>
        <location evidence="2">Nucleus</location>
    </subcellularLocation>
</comment>
<evidence type="ECO:0000256" key="7">
    <source>
        <dbReference type="ARBA" id="ARBA00023242"/>
    </source>
</evidence>
<dbReference type="InterPro" id="IPR045249">
    <property type="entry name" value="HARBI1-like"/>
</dbReference>
<dbReference type="InterPro" id="IPR027806">
    <property type="entry name" value="HARBI1_dom"/>
</dbReference>
<evidence type="ECO:0000256" key="2">
    <source>
        <dbReference type="ARBA" id="ARBA00004123"/>
    </source>
</evidence>
<keyword evidence="6" id="KW-0378">Hydrolase</keyword>
<keyword evidence="4" id="KW-0540">Nuclease</keyword>
<evidence type="ECO:0000256" key="5">
    <source>
        <dbReference type="ARBA" id="ARBA00022723"/>
    </source>
</evidence>
<evidence type="ECO:0000313" key="9">
    <source>
        <dbReference type="EMBL" id="CAH1966498.1"/>
    </source>
</evidence>
<dbReference type="GO" id="GO:0016787">
    <property type="term" value="F:hydrolase activity"/>
    <property type="evidence" value="ECO:0007669"/>
    <property type="project" value="UniProtKB-KW"/>
</dbReference>
<comment type="cofactor">
    <cofactor evidence="1">
        <name>a divalent metal cation</name>
        <dbReference type="ChEBI" id="CHEBI:60240"/>
    </cofactor>
</comment>
<keyword evidence="7" id="KW-0539">Nucleus</keyword>
<evidence type="ECO:0000256" key="6">
    <source>
        <dbReference type="ARBA" id="ARBA00022801"/>
    </source>
</evidence>
<comment type="similarity">
    <text evidence="3">Belongs to the HARBI1 family.</text>
</comment>
<organism evidence="9 10">
    <name type="scientific">Acanthoscelides obtectus</name>
    <name type="common">Bean weevil</name>
    <name type="synonym">Bruchus obtectus</name>
    <dbReference type="NCBI Taxonomy" id="200917"/>
    <lineage>
        <taxon>Eukaryota</taxon>
        <taxon>Metazoa</taxon>
        <taxon>Ecdysozoa</taxon>
        <taxon>Arthropoda</taxon>
        <taxon>Hexapoda</taxon>
        <taxon>Insecta</taxon>
        <taxon>Pterygota</taxon>
        <taxon>Neoptera</taxon>
        <taxon>Endopterygota</taxon>
        <taxon>Coleoptera</taxon>
        <taxon>Polyphaga</taxon>
        <taxon>Cucujiformia</taxon>
        <taxon>Chrysomeloidea</taxon>
        <taxon>Chrysomelidae</taxon>
        <taxon>Bruchinae</taxon>
        <taxon>Bruchini</taxon>
        <taxon>Acanthoscelides</taxon>
    </lineage>
</organism>
<dbReference type="AlphaFoldDB" id="A0A9P0K6N1"/>
<keyword evidence="10" id="KW-1185">Reference proteome</keyword>
<feature type="domain" description="DDE Tnp4" evidence="8">
    <location>
        <begin position="230"/>
        <end position="395"/>
    </location>
</feature>
<protein>
    <recommendedName>
        <fullName evidence="8">DDE Tnp4 domain-containing protein</fullName>
    </recommendedName>
</protein>
<dbReference type="Proteomes" id="UP001152888">
    <property type="component" value="Unassembled WGS sequence"/>
</dbReference>